<dbReference type="EMBL" id="JARVKF010000168">
    <property type="protein sequence ID" value="KAK9421694.1"/>
    <property type="molecule type" value="Genomic_DNA"/>
</dbReference>
<feature type="compositionally biased region" description="Low complexity" evidence="1">
    <location>
        <begin position="200"/>
        <end position="218"/>
    </location>
</feature>
<evidence type="ECO:0000313" key="2">
    <source>
        <dbReference type="EMBL" id="KAK9421694.1"/>
    </source>
</evidence>
<keyword evidence="3" id="KW-1185">Reference proteome</keyword>
<organism evidence="2 3">
    <name type="scientific">Seiridium unicorne</name>
    <dbReference type="NCBI Taxonomy" id="138068"/>
    <lineage>
        <taxon>Eukaryota</taxon>
        <taxon>Fungi</taxon>
        <taxon>Dikarya</taxon>
        <taxon>Ascomycota</taxon>
        <taxon>Pezizomycotina</taxon>
        <taxon>Sordariomycetes</taxon>
        <taxon>Xylariomycetidae</taxon>
        <taxon>Amphisphaeriales</taxon>
        <taxon>Sporocadaceae</taxon>
        <taxon>Seiridium</taxon>
    </lineage>
</organism>
<feature type="region of interest" description="Disordered" evidence="1">
    <location>
        <begin position="97"/>
        <end position="250"/>
    </location>
</feature>
<evidence type="ECO:0000256" key="1">
    <source>
        <dbReference type="SAM" id="MobiDB-lite"/>
    </source>
</evidence>
<feature type="compositionally biased region" description="Low complexity" evidence="1">
    <location>
        <begin position="141"/>
        <end position="152"/>
    </location>
</feature>
<dbReference type="Proteomes" id="UP001408356">
    <property type="component" value="Unassembled WGS sequence"/>
</dbReference>
<evidence type="ECO:0000313" key="3">
    <source>
        <dbReference type="Proteomes" id="UP001408356"/>
    </source>
</evidence>
<name>A0ABR2V554_9PEZI</name>
<feature type="compositionally biased region" description="Low complexity" evidence="1">
    <location>
        <begin position="165"/>
        <end position="187"/>
    </location>
</feature>
<feature type="compositionally biased region" description="Low complexity" evidence="1">
    <location>
        <begin position="98"/>
        <end position="128"/>
    </location>
</feature>
<sequence>MNSTTSTMISIPKGLEGALGNASTRFPVPLQTTNTELFSKTVTFTTRPTTTTTHIVTVMGTPTRYSSERIATTTTTEEIVDVVTVVQTVTVTEDRMPSISLGSSSSSLTKSATSQTTGSSASSTLTSTPLDPGMTGTGDQASVSSTITAATTLGSTPGVPPPGAIPVAPTTSETSISSSRSAPVSSSAQVGPSNTAKPASSSLQTQTTTTTSVLPPSTFSGASAADISPVQGSGTSQLPATSASRSTSSQSLLTTLEVIPIHYSVLKGPNTPHIPVHTRSSESTMPNIVSYLPTTLETSTRRD</sequence>
<comment type="caution">
    <text evidence="2">The sequence shown here is derived from an EMBL/GenBank/DDBJ whole genome shotgun (WGS) entry which is preliminary data.</text>
</comment>
<protein>
    <submittedName>
        <fullName evidence="2">Uncharacterized protein</fullName>
    </submittedName>
</protein>
<gene>
    <name evidence="2" type="ORF">SUNI508_05624</name>
</gene>
<feature type="compositionally biased region" description="Polar residues" evidence="1">
    <location>
        <begin position="188"/>
        <end position="199"/>
    </location>
</feature>
<proteinExistence type="predicted"/>
<reference evidence="2 3" key="1">
    <citation type="journal article" date="2024" name="J. Plant Pathol.">
        <title>Sequence and assembly of the genome of Seiridium unicorne, isolate CBS 538.82, causal agent of cypress canker disease.</title>
        <authorList>
            <person name="Scali E."/>
            <person name="Rocca G.D."/>
            <person name="Danti R."/>
            <person name="Garbelotto M."/>
            <person name="Barberini S."/>
            <person name="Baroncelli R."/>
            <person name="Emiliani G."/>
        </authorList>
    </citation>
    <scope>NUCLEOTIDE SEQUENCE [LARGE SCALE GENOMIC DNA]</scope>
    <source>
        <strain evidence="2 3">BM-138-508</strain>
    </source>
</reference>
<feature type="compositionally biased region" description="Low complexity" evidence="1">
    <location>
        <begin position="238"/>
        <end position="250"/>
    </location>
</feature>
<accession>A0ABR2V554</accession>